<protein>
    <recommendedName>
        <fullName evidence="3">Glycoside hydrolase family 5 domain-containing protein</fullName>
    </recommendedName>
</protein>
<dbReference type="Gene3D" id="3.20.20.80">
    <property type="entry name" value="Glycosidases"/>
    <property type="match status" value="1"/>
</dbReference>
<sequence>MQHSRQETNVTPTDVTVNYDKQTTSTSQFAAGITQSDNQMTQGYGNDDCAIGKVYTQIKQGVKYMNTSIMAWGLPDPWPDPSTPNPTDWGALDARIQTAIHLGQTPVITLAEAPWWMKGEYDGHGKTKQLTANDEWQPIAYSSRILDNKMDKWTHLVQAVAERYMQPPYNVRTFQVWNELKGYFNPDINSYDYTISPGQANGANARHGYTYMYNQVYSTIMNVANAQHINQQDIKIGGPYVVLDTWSNGAQSSHPSHLSKAYGVIDQRPLDVIQYWLQHKSGAGFITFDGSLENRDTGHILNHQPFAAADVFADTVKWMRSLDPTTYPGATTLPIWLAEWYASSQENNSSSFDKDNALKASTMMQFIQAGGGVALSWNNFGAGGADYGLWTSTQKANGGLAYPWYTTYKTLTQDFGAGTILYNTTISDPAQIGALASNTKLMLVNKTAHKVNVHLNQSTITLTPYQVILTNLTQGSSRNEGPIPCGQYRSNKPCS</sequence>
<proteinExistence type="predicted"/>
<reference evidence="1 2" key="1">
    <citation type="submission" date="2019-01" db="EMBL/GenBank/DDBJ databases">
        <title>Draft genome sequence of Dictyobacter sp. Uno17.</title>
        <authorList>
            <person name="Wang C.M."/>
            <person name="Zheng Y."/>
            <person name="Sakai Y."/>
            <person name="Abe K."/>
            <person name="Yokota A."/>
            <person name="Yabe S."/>
        </authorList>
    </citation>
    <scope>NUCLEOTIDE SEQUENCE [LARGE SCALE GENOMIC DNA]</scope>
    <source>
        <strain evidence="1 2">Uno17</strain>
    </source>
</reference>
<dbReference type="InterPro" id="IPR017853">
    <property type="entry name" value="GH"/>
</dbReference>
<dbReference type="EMBL" id="BIXY01000061">
    <property type="protein sequence ID" value="GCF10142.1"/>
    <property type="molecule type" value="Genomic_DNA"/>
</dbReference>
<dbReference type="Proteomes" id="UP000322530">
    <property type="component" value="Unassembled WGS sequence"/>
</dbReference>
<gene>
    <name evidence="1" type="ORF">KDI_37060</name>
</gene>
<dbReference type="AlphaFoldDB" id="A0A5A5TFE6"/>
<evidence type="ECO:0000313" key="2">
    <source>
        <dbReference type="Proteomes" id="UP000322530"/>
    </source>
</evidence>
<evidence type="ECO:0008006" key="3">
    <source>
        <dbReference type="Google" id="ProtNLM"/>
    </source>
</evidence>
<dbReference type="SUPFAM" id="SSF51445">
    <property type="entry name" value="(Trans)glycosidases"/>
    <property type="match status" value="1"/>
</dbReference>
<comment type="caution">
    <text evidence="1">The sequence shown here is derived from an EMBL/GenBank/DDBJ whole genome shotgun (WGS) entry which is preliminary data.</text>
</comment>
<name>A0A5A5TFE6_9CHLR</name>
<keyword evidence="2" id="KW-1185">Reference proteome</keyword>
<evidence type="ECO:0000313" key="1">
    <source>
        <dbReference type="EMBL" id="GCF10142.1"/>
    </source>
</evidence>
<organism evidence="1 2">
    <name type="scientific">Dictyobacter arantiisoli</name>
    <dbReference type="NCBI Taxonomy" id="2014874"/>
    <lineage>
        <taxon>Bacteria</taxon>
        <taxon>Bacillati</taxon>
        <taxon>Chloroflexota</taxon>
        <taxon>Ktedonobacteria</taxon>
        <taxon>Ktedonobacterales</taxon>
        <taxon>Dictyobacteraceae</taxon>
        <taxon>Dictyobacter</taxon>
    </lineage>
</organism>
<accession>A0A5A5TFE6</accession>